<dbReference type="Proteomes" id="UP000034259">
    <property type="component" value="Unassembled WGS sequence"/>
</dbReference>
<dbReference type="InterPro" id="IPR009362">
    <property type="entry name" value="YhcG_C"/>
</dbReference>
<dbReference type="InterPro" id="IPR053148">
    <property type="entry name" value="PD-DEXK-like_domain"/>
</dbReference>
<dbReference type="Pfam" id="PF17761">
    <property type="entry name" value="DUF1016_N"/>
    <property type="match status" value="1"/>
</dbReference>
<feature type="domain" description="YhcG PDDEXK nuclease" evidence="1">
    <location>
        <begin position="176"/>
        <end position="329"/>
    </location>
</feature>
<dbReference type="AlphaFoldDB" id="A0A0F8Q1I5"/>
<reference evidence="5 6" key="1">
    <citation type="journal article" date="2015" name="ISME J.">
        <title>Genomic and phenotypic differentiation among Methanosarcina mazei populations from Columbia River sediment.</title>
        <authorList>
            <person name="Youngblut N.D."/>
            <person name="Wirth J.S."/>
            <person name="Henriksen J.R."/>
            <person name="Smith M."/>
            <person name="Simon H."/>
            <person name="Metcalf W.W."/>
            <person name="Whitaker R.J."/>
        </authorList>
    </citation>
    <scope>NUCLEOTIDE SEQUENCE [LARGE SCALE GENOMIC DNA]</scope>
    <source>
        <strain evidence="3 6">1.H.A.1A.4</strain>
        <strain evidence="4 5">1.H.A.2.1</strain>
    </source>
</reference>
<feature type="domain" description="YhcG N-terminal" evidence="2">
    <location>
        <begin position="18"/>
        <end position="154"/>
    </location>
</feature>
<comment type="caution">
    <text evidence="3">The sequence shown here is derived from an EMBL/GenBank/DDBJ whole genome shotgun (WGS) entry which is preliminary data.</text>
</comment>
<dbReference type="InterPro" id="IPR041527">
    <property type="entry name" value="YhcG_N"/>
</dbReference>
<gene>
    <name evidence="3" type="ORF">DU71_00735</name>
    <name evidence="4" type="ORF">DU72_19965</name>
</gene>
<protein>
    <recommendedName>
        <fullName evidence="7">DUF1016 domain-containing protein</fullName>
    </recommendedName>
</protein>
<evidence type="ECO:0000259" key="2">
    <source>
        <dbReference type="Pfam" id="PF17761"/>
    </source>
</evidence>
<dbReference type="InterPro" id="IPR011856">
    <property type="entry name" value="tRNA_endonuc-like_dom_sf"/>
</dbReference>
<evidence type="ECO:0000313" key="3">
    <source>
        <dbReference type="EMBL" id="KKH42789.1"/>
    </source>
</evidence>
<dbReference type="EMBL" id="JJQK01000149">
    <property type="protein sequence ID" value="KKH50491.1"/>
    <property type="molecule type" value="Genomic_DNA"/>
</dbReference>
<sequence length="361" mass="41888">MSELFYLDKNYSAWLNGLKNKIRLVQIKAAVKVNTELLDFYWELGADIVEKQATAKWGDGFMSRLSHDLMAEFPDMKGFSKRNLELIKRWYCFWSAQDEIAKQLATQIPWWHNVVIITKTKDIDEAIFYVQKTIQNNWSRSVLTHHIESNLFKREGKAINNFKITLPEPQSDLAIETLKNPYNFDFLALTEKHNERELEDALTDHITRFLLELGAGFSYLGKQYKLEVAGDEFFIDLLFYHVKLHCYVVVELKAVRFKPEFAGKLNFYVSAVDEILRSELDNNSIGILICKSKNDTVVEYSLKDIHKPIGVSEYVITKNLPDEFRSSLPSIEEIEAELGGLMDCEESERNSRLLKNGYRSS</sequence>
<dbReference type="GO" id="GO:0003676">
    <property type="term" value="F:nucleic acid binding"/>
    <property type="evidence" value="ECO:0007669"/>
    <property type="project" value="InterPro"/>
</dbReference>
<dbReference type="Proteomes" id="UP000034672">
    <property type="component" value="Unassembled WGS sequence"/>
</dbReference>
<evidence type="ECO:0000313" key="6">
    <source>
        <dbReference type="Proteomes" id="UP000034672"/>
    </source>
</evidence>
<proteinExistence type="predicted"/>
<evidence type="ECO:0000259" key="1">
    <source>
        <dbReference type="Pfam" id="PF06250"/>
    </source>
</evidence>
<dbReference type="PANTHER" id="PTHR30547:SF0">
    <property type="entry name" value="BLR8175 PROTEIN"/>
    <property type="match status" value="1"/>
</dbReference>
<dbReference type="PANTHER" id="PTHR30547">
    <property type="entry name" value="UNCHARACTERIZED PROTEIN YHCG-RELATED"/>
    <property type="match status" value="1"/>
</dbReference>
<accession>A0A0F8Q1I5</accession>
<name>A0A0F8Q1I5_METMZ</name>
<dbReference type="EMBL" id="JJQI01000008">
    <property type="protein sequence ID" value="KKH42789.1"/>
    <property type="molecule type" value="Genomic_DNA"/>
</dbReference>
<evidence type="ECO:0000313" key="5">
    <source>
        <dbReference type="Proteomes" id="UP000034259"/>
    </source>
</evidence>
<evidence type="ECO:0000313" key="4">
    <source>
        <dbReference type="EMBL" id="KKH50491.1"/>
    </source>
</evidence>
<organism evidence="3 6">
    <name type="scientific">Methanosarcina mazei</name>
    <name type="common">Methanosarcina frisia</name>
    <dbReference type="NCBI Taxonomy" id="2209"/>
    <lineage>
        <taxon>Archaea</taxon>
        <taxon>Methanobacteriati</taxon>
        <taxon>Methanobacteriota</taxon>
        <taxon>Stenosarchaea group</taxon>
        <taxon>Methanomicrobia</taxon>
        <taxon>Methanosarcinales</taxon>
        <taxon>Methanosarcinaceae</taxon>
        <taxon>Methanosarcina</taxon>
    </lineage>
</organism>
<dbReference type="Pfam" id="PF06250">
    <property type="entry name" value="YhcG_C"/>
    <property type="match status" value="1"/>
</dbReference>
<dbReference type="PATRIC" id="fig|2209.52.peg.159"/>
<evidence type="ECO:0008006" key="7">
    <source>
        <dbReference type="Google" id="ProtNLM"/>
    </source>
</evidence>
<dbReference type="Gene3D" id="3.40.1350.10">
    <property type="match status" value="1"/>
</dbReference>